<dbReference type="InterPro" id="IPR000725">
    <property type="entry name" value="Olfact_rcpt"/>
</dbReference>
<keyword evidence="5 10" id="KW-0812">Transmembrane</keyword>
<reference evidence="13" key="3">
    <citation type="submission" date="2025-09" db="UniProtKB">
        <authorList>
            <consortium name="Ensembl"/>
        </authorList>
    </citation>
    <scope>IDENTIFICATION</scope>
</reference>
<organism evidence="13 14">
    <name type="scientific">Vombatus ursinus</name>
    <name type="common">Common wombat</name>
    <dbReference type="NCBI Taxonomy" id="29139"/>
    <lineage>
        <taxon>Eukaryota</taxon>
        <taxon>Metazoa</taxon>
        <taxon>Chordata</taxon>
        <taxon>Craniata</taxon>
        <taxon>Vertebrata</taxon>
        <taxon>Euteleostomi</taxon>
        <taxon>Mammalia</taxon>
        <taxon>Metatheria</taxon>
        <taxon>Diprotodontia</taxon>
        <taxon>Vombatidae</taxon>
        <taxon>Vombatus</taxon>
    </lineage>
</organism>
<feature type="transmembrane region" description="Helical" evidence="11">
    <location>
        <begin position="52"/>
        <end position="74"/>
    </location>
</feature>
<dbReference type="InterPro" id="IPR000276">
    <property type="entry name" value="GPCR_Rhodpsn"/>
</dbReference>
<dbReference type="FunFam" id="1.20.1070.10:FF:000501">
    <property type="entry name" value="Olfactory receptor"/>
    <property type="match status" value="1"/>
</dbReference>
<dbReference type="GO" id="GO:0005654">
    <property type="term" value="C:nucleoplasm"/>
    <property type="evidence" value="ECO:0007669"/>
    <property type="project" value="UniProtKB-ARBA"/>
</dbReference>
<evidence type="ECO:0000313" key="13">
    <source>
        <dbReference type="Ensembl" id="ENSVURP00010021997.1"/>
    </source>
</evidence>
<dbReference type="Pfam" id="PF13853">
    <property type="entry name" value="7tm_4"/>
    <property type="match status" value="1"/>
</dbReference>
<evidence type="ECO:0000256" key="5">
    <source>
        <dbReference type="ARBA" id="ARBA00022692"/>
    </source>
</evidence>
<comment type="function">
    <text evidence="1">Odorant receptor.</text>
</comment>
<keyword evidence="14" id="KW-1185">Reference proteome</keyword>
<dbReference type="Ensembl" id="ENSVURT00010025042.1">
    <property type="protein sequence ID" value="ENSVURP00010021997.1"/>
    <property type="gene ID" value="ENSVURG00010016862.1"/>
</dbReference>
<accession>A0A4X2LMI8</accession>
<dbReference type="PROSITE" id="PS00237">
    <property type="entry name" value="G_PROTEIN_RECEP_F1_1"/>
    <property type="match status" value="1"/>
</dbReference>
<dbReference type="GO" id="GO:0005886">
    <property type="term" value="C:plasma membrane"/>
    <property type="evidence" value="ECO:0007669"/>
    <property type="project" value="UniProtKB-SubCell"/>
</dbReference>
<feature type="transmembrane region" description="Helical" evidence="11">
    <location>
        <begin position="263"/>
        <end position="286"/>
    </location>
</feature>
<reference evidence="14" key="1">
    <citation type="submission" date="2018-12" db="EMBL/GenBank/DDBJ databases">
        <authorList>
            <person name="Yazar S."/>
        </authorList>
    </citation>
    <scope>NUCLEOTIDE SEQUENCE [LARGE SCALE GENOMIC DNA]</scope>
</reference>
<keyword evidence="10" id="KW-0675">Receptor</keyword>
<comment type="similarity">
    <text evidence="10">Belongs to the G-protein coupled receptor 1 family.</text>
</comment>
<dbReference type="PROSITE" id="PS50262">
    <property type="entry name" value="G_PROTEIN_RECEP_F1_2"/>
    <property type="match status" value="1"/>
</dbReference>
<evidence type="ECO:0000256" key="10">
    <source>
        <dbReference type="RuleBase" id="RU000688"/>
    </source>
</evidence>
<dbReference type="PANTHER" id="PTHR26453">
    <property type="entry name" value="OLFACTORY RECEPTOR"/>
    <property type="match status" value="1"/>
</dbReference>
<evidence type="ECO:0000313" key="14">
    <source>
        <dbReference type="Proteomes" id="UP000314987"/>
    </source>
</evidence>
<keyword evidence="9 10" id="KW-0807">Transducer</keyword>
<evidence type="ECO:0000256" key="2">
    <source>
        <dbReference type="ARBA" id="ARBA00004651"/>
    </source>
</evidence>
<sequence length="338" mass="38492">MYVYIREFLLYINSNYTNSTLWGDNEMETINDTIIIEFFLKGFSSFPRLESLLFVLCLVMYLITLVGNGIIIAISILDSHLHTPMYFFLSNLSFLDICYTSTFIPLMLVNFLSKEKTISFIGCAVQMCLSLSMGSTECILLAMMAYDRYVAICHPLRYSIIMNKRVCLGMAAFSWILSLLKSIMETVIAMQMPFCGHKVVSHFTCEILAILKLICVDTSLNEIIMLVGSIILLPIPVMLIFISYIFILSTILRMNSAEGRQKAISTCSAHLTVVIIFYGTIIFMYMKPKSKETQISDELLTVLYAVVTPMLNPIIYSLRNKEVKEAIKKVLKKSYFSM</sequence>
<dbReference type="GeneTree" id="ENSGT01040000240406"/>
<evidence type="ECO:0000256" key="7">
    <source>
        <dbReference type="ARBA" id="ARBA00022989"/>
    </source>
</evidence>
<dbReference type="OMA" id="TVIAMQM"/>
<dbReference type="GO" id="GO:0004984">
    <property type="term" value="F:olfactory receptor activity"/>
    <property type="evidence" value="ECO:0007669"/>
    <property type="project" value="InterPro"/>
</dbReference>
<evidence type="ECO:0000256" key="4">
    <source>
        <dbReference type="ARBA" id="ARBA00022606"/>
    </source>
</evidence>
<keyword evidence="4 11" id="KW-0716">Sensory transduction</keyword>
<reference evidence="13" key="2">
    <citation type="submission" date="2025-08" db="UniProtKB">
        <authorList>
            <consortium name="Ensembl"/>
        </authorList>
    </citation>
    <scope>IDENTIFICATION</scope>
</reference>
<dbReference type="SUPFAM" id="SSF81321">
    <property type="entry name" value="Family A G protein-coupled receptor-like"/>
    <property type="match status" value="1"/>
</dbReference>
<evidence type="ECO:0000256" key="11">
    <source>
        <dbReference type="RuleBase" id="RU363047"/>
    </source>
</evidence>
<dbReference type="STRING" id="29139.ENSVURP00010021997"/>
<evidence type="ECO:0000256" key="1">
    <source>
        <dbReference type="ARBA" id="ARBA00002936"/>
    </source>
</evidence>
<keyword evidence="8 11" id="KW-0472">Membrane</keyword>
<dbReference type="CDD" id="cd15430">
    <property type="entry name" value="7tmA_OR13-like"/>
    <property type="match status" value="1"/>
</dbReference>
<evidence type="ECO:0000256" key="9">
    <source>
        <dbReference type="ARBA" id="ARBA00023224"/>
    </source>
</evidence>
<proteinExistence type="inferred from homology"/>
<evidence type="ECO:0000256" key="6">
    <source>
        <dbReference type="ARBA" id="ARBA00022725"/>
    </source>
</evidence>
<dbReference type="AlphaFoldDB" id="A0A4X2LMI8"/>
<evidence type="ECO:0000256" key="8">
    <source>
        <dbReference type="ARBA" id="ARBA00023136"/>
    </source>
</evidence>
<feature type="transmembrane region" description="Helical" evidence="11">
    <location>
        <begin position="166"/>
        <end position="184"/>
    </location>
</feature>
<feature type="transmembrane region" description="Helical" evidence="11">
    <location>
        <begin position="223"/>
        <end position="251"/>
    </location>
</feature>
<keyword evidence="3 11" id="KW-1003">Cell membrane</keyword>
<keyword evidence="10" id="KW-0297">G-protein coupled receptor</keyword>
<feature type="transmembrane region" description="Helical" evidence="11">
    <location>
        <begin position="118"/>
        <end position="146"/>
    </location>
</feature>
<protein>
    <recommendedName>
        <fullName evidence="11">Olfactory receptor</fullName>
    </recommendedName>
</protein>
<dbReference type="PRINTS" id="PR00237">
    <property type="entry name" value="GPCRRHODOPSN"/>
</dbReference>
<feature type="domain" description="G-protein coupled receptors family 1 profile" evidence="12">
    <location>
        <begin position="67"/>
        <end position="316"/>
    </location>
</feature>
<evidence type="ECO:0000259" key="12">
    <source>
        <dbReference type="PROSITE" id="PS50262"/>
    </source>
</evidence>
<comment type="subcellular location">
    <subcellularLocation>
        <location evidence="2 11">Cell membrane</location>
        <topology evidence="2 11">Multi-pass membrane protein</topology>
    </subcellularLocation>
</comment>
<evidence type="ECO:0000256" key="3">
    <source>
        <dbReference type="ARBA" id="ARBA00022475"/>
    </source>
</evidence>
<dbReference type="GO" id="GO:0004930">
    <property type="term" value="F:G protein-coupled receptor activity"/>
    <property type="evidence" value="ECO:0007669"/>
    <property type="project" value="UniProtKB-KW"/>
</dbReference>
<keyword evidence="6 11" id="KW-0552">Olfaction</keyword>
<dbReference type="InterPro" id="IPR017452">
    <property type="entry name" value="GPCR_Rhodpsn_7TM"/>
</dbReference>
<name>A0A4X2LMI8_VOMUR</name>
<feature type="transmembrane region" description="Helical" evidence="11">
    <location>
        <begin position="298"/>
        <end position="318"/>
    </location>
</feature>
<dbReference type="PRINTS" id="PR00245">
    <property type="entry name" value="OLFACTORYR"/>
</dbReference>
<feature type="transmembrane region" description="Helical" evidence="11">
    <location>
        <begin position="86"/>
        <end position="112"/>
    </location>
</feature>
<keyword evidence="7 11" id="KW-1133">Transmembrane helix</keyword>
<dbReference type="Gene3D" id="1.20.1070.10">
    <property type="entry name" value="Rhodopsin 7-helix transmembrane proteins"/>
    <property type="match status" value="1"/>
</dbReference>
<dbReference type="Proteomes" id="UP000314987">
    <property type="component" value="Unassembled WGS sequence"/>
</dbReference>